<name>A0A8S5PNI6_9CAUD</name>
<dbReference type="EMBL" id="BK015468">
    <property type="protein sequence ID" value="DAE08336.1"/>
    <property type="molecule type" value="Genomic_DNA"/>
</dbReference>
<dbReference type="NCBIfam" id="TIGR01714">
    <property type="entry name" value="phage_rep_org_N"/>
    <property type="match status" value="1"/>
</dbReference>
<dbReference type="InterPro" id="IPR034829">
    <property type="entry name" value="DnaD-like_sf"/>
</dbReference>
<evidence type="ECO:0000259" key="1">
    <source>
        <dbReference type="Pfam" id="PF09681"/>
    </source>
</evidence>
<dbReference type="InterPro" id="IPR010056">
    <property type="entry name" value="Phage_rep_org__N"/>
</dbReference>
<sequence>MAEPKRYFWLKLHKDFFQRKEIKRLRKIAGGDTYTIIYLKMLLRSIMSDGKLYFDGLEDDFASELALDLDEKEENVQITIQYLLKSGLLEMCSDEEYYLPDTKDSTGCETAAASRMRKCRAKKDKLERNNVTPMLQSGYGEKEKDKELYKDRELYKDIDIDIDTLSLCEQKTLIHNTWEDAFELITTNVKKSLDNLVDEYGAVLTKEAILDAKKQGKSHIKYIEGVLKNKLLESNVPASAAKKKRFIKPTLEEIKQYCIERGNKVDAQHFFDYYESNGWRVGKNSMKNWQAAVRTWEKNSYTNTTKQTKKTNTEQTLDAIYKVMNESEVEYGESGCNGSNSVVTVNDTKF</sequence>
<reference evidence="2" key="1">
    <citation type="journal article" date="2021" name="Proc. Natl. Acad. Sci. U.S.A.">
        <title>A Catalog of Tens of Thousands of Viruses from Human Metagenomes Reveals Hidden Associations with Chronic Diseases.</title>
        <authorList>
            <person name="Tisza M.J."/>
            <person name="Buck C.B."/>
        </authorList>
    </citation>
    <scope>NUCLEOTIDE SEQUENCE</scope>
    <source>
        <strain evidence="2">CtOAf25</strain>
    </source>
</reference>
<proteinExistence type="predicted"/>
<feature type="domain" description="Phage replisome organiser N-terminal" evidence="1">
    <location>
        <begin position="9"/>
        <end position="124"/>
    </location>
</feature>
<dbReference type="Gene3D" id="1.10.10.630">
    <property type="entry name" value="DnaD domain-like"/>
    <property type="match status" value="1"/>
</dbReference>
<accession>A0A8S5PNI6</accession>
<organism evidence="2">
    <name type="scientific">Podoviridae sp. ctOAf25</name>
    <dbReference type="NCBI Taxonomy" id="2825245"/>
    <lineage>
        <taxon>Viruses</taxon>
        <taxon>Duplodnaviria</taxon>
        <taxon>Heunggongvirae</taxon>
        <taxon>Uroviricota</taxon>
        <taxon>Caudoviricetes</taxon>
    </lineage>
</organism>
<evidence type="ECO:0000313" key="2">
    <source>
        <dbReference type="EMBL" id="DAE08336.1"/>
    </source>
</evidence>
<protein>
    <submittedName>
        <fullName evidence="2">Replisome organizer</fullName>
    </submittedName>
</protein>
<dbReference type="Pfam" id="PF09681">
    <property type="entry name" value="Phage_rep_org_N"/>
    <property type="match status" value="1"/>
</dbReference>